<dbReference type="AlphaFoldDB" id="A0A645H3S0"/>
<dbReference type="CDD" id="cd01276">
    <property type="entry name" value="PKCI_related"/>
    <property type="match status" value="1"/>
</dbReference>
<organism evidence="2">
    <name type="scientific">bioreactor metagenome</name>
    <dbReference type="NCBI Taxonomy" id="1076179"/>
    <lineage>
        <taxon>unclassified sequences</taxon>
        <taxon>metagenomes</taxon>
        <taxon>ecological metagenomes</taxon>
    </lineage>
</organism>
<feature type="domain" description="HIT" evidence="1">
    <location>
        <begin position="5"/>
        <end position="111"/>
    </location>
</feature>
<dbReference type="InterPro" id="IPR001310">
    <property type="entry name" value="Histidine_triad_HIT"/>
</dbReference>
<protein>
    <submittedName>
        <fullName evidence="2">Purine nucleoside phosphoramidase</fullName>
        <ecNumber evidence="2">3.9.1.-</ecNumber>
    </submittedName>
</protein>
<dbReference type="InterPro" id="IPR011146">
    <property type="entry name" value="HIT-like"/>
</dbReference>
<comment type="caution">
    <text evidence="2">The sequence shown here is derived from an EMBL/GenBank/DDBJ whole genome shotgun (WGS) entry which is preliminary data.</text>
</comment>
<dbReference type="EMBL" id="VSSQ01086245">
    <property type="protein sequence ID" value="MPN33647.1"/>
    <property type="molecule type" value="Genomic_DNA"/>
</dbReference>
<dbReference type="InterPro" id="IPR036265">
    <property type="entry name" value="HIT-like_sf"/>
</dbReference>
<dbReference type="Pfam" id="PF01230">
    <property type="entry name" value="HIT"/>
    <property type="match status" value="1"/>
</dbReference>
<name>A0A645H3S0_9ZZZZ</name>
<dbReference type="InterPro" id="IPR019808">
    <property type="entry name" value="Histidine_triad_CS"/>
</dbReference>
<gene>
    <name evidence="2" type="ORF">SDC9_181137</name>
</gene>
<proteinExistence type="predicted"/>
<dbReference type="EC" id="3.9.1.-" evidence="2"/>
<evidence type="ECO:0000313" key="2">
    <source>
        <dbReference type="EMBL" id="MPN33647.1"/>
    </source>
</evidence>
<dbReference type="PROSITE" id="PS51084">
    <property type="entry name" value="HIT_2"/>
    <property type="match status" value="1"/>
</dbReference>
<dbReference type="PRINTS" id="PR00332">
    <property type="entry name" value="HISTRIAD"/>
</dbReference>
<dbReference type="PROSITE" id="PS00892">
    <property type="entry name" value="HIT_1"/>
    <property type="match status" value="1"/>
</dbReference>
<dbReference type="SUPFAM" id="SSF54197">
    <property type="entry name" value="HIT-like"/>
    <property type="match status" value="1"/>
</dbReference>
<accession>A0A645H3S0</accession>
<reference evidence="2" key="1">
    <citation type="submission" date="2019-08" db="EMBL/GenBank/DDBJ databases">
        <authorList>
            <person name="Kucharzyk K."/>
            <person name="Murdoch R.W."/>
            <person name="Higgins S."/>
            <person name="Loffler F."/>
        </authorList>
    </citation>
    <scope>NUCLEOTIDE SEQUENCE</scope>
</reference>
<sequence>MDDCIFCKIINGEIPSKKVYEDEEMIVIHDVAPGAPCHVLLLPKKHMQNIITADLEIVKHVISKIGDIAKIMGVEEDGFRVVINTGVDGGQSVEHLHFHLLGGKKLGWPPC</sequence>
<dbReference type="GO" id="GO:0016787">
    <property type="term" value="F:hydrolase activity"/>
    <property type="evidence" value="ECO:0007669"/>
    <property type="project" value="UniProtKB-KW"/>
</dbReference>
<keyword evidence="2" id="KW-0378">Hydrolase</keyword>
<dbReference type="Gene3D" id="3.30.428.10">
    <property type="entry name" value="HIT-like"/>
    <property type="match status" value="1"/>
</dbReference>
<evidence type="ECO:0000259" key="1">
    <source>
        <dbReference type="PROSITE" id="PS51084"/>
    </source>
</evidence>
<dbReference type="PANTHER" id="PTHR23089">
    <property type="entry name" value="HISTIDINE TRIAD HIT PROTEIN"/>
    <property type="match status" value="1"/>
</dbReference>